<organism evidence="1 2">
    <name type="scientific">Puccinia striiformis f. sp. tritici PST-78</name>
    <dbReference type="NCBI Taxonomy" id="1165861"/>
    <lineage>
        <taxon>Eukaryota</taxon>
        <taxon>Fungi</taxon>
        <taxon>Dikarya</taxon>
        <taxon>Basidiomycota</taxon>
        <taxon>Pucciniomycotina</taxon>
        <taxon>Pucciniomycetes</taxon>
        <taxon>Pucciniales</taxon>
        <taxon>Pucciniaceae</taxon>
        <taxon>Puccinia</taxon>
    </lineage>
</organism>
<proteinExistence type="predicted"/>
<accession>A0A0L0VHP3</accession>
<dbReference type="AlphaFoldDB" id="A0A0L0VHP3"/>
<evidence type="ECO:0000313" key="2">
    <source>
        <dbReference type="Proteomes" id="UP000054564"/>
    </source>
</evidence>
<dbReference type="Proteomes" id="UP000054564">
    <property type="component" value="Unassembled WGS sequence"/>
</dbReference>
<evidence type="ECO:0000313" key="1">
    <source>
        <dbReference type="EMBL" id="KNE98751.1"/>
    </source>
</evidence>
<keyword evidence="2" id="KW-1185">Reference proteome</keyword>
<reference evidence="2" key="1">
    <citation type="submission" date="2014-03" db="EMBL/GenBank/DDBJ databases">
        <title>The Genome Sequence of Puccinia striiformis f. sp. tritici PST-78.</title>
        <authorList>
            <consortium name="The Broad Institute Genome Sequencing Platform"/>
            <person name="Cuomo C."/>
            <person name="Hulbert S."/>
            <person name="Chen X."/>
            <person name="Walker B."/>
            <person name="Young S.K."/>
            <person name="Zeng Q."/>
            <person name="Gargeya S."/>
            <person name="Fitzgerald M."/>
            <person name="Haas B."/>
            <person name="Abouelleil A."/>
            <person name="Alvarado L."/>
            <person name="Arachchi H.M."/>
            <person name="Berlin A.M."/>
            <person name="Chapman S.B."/>
            <person name="Goldberg J."/>
            <person name="Griggs A."/>
            <person name="Gujja S."/>
            <person name="Hansen M."/>
            <person name="Howarth C."/>
            <person name="Imamovic A."/>
            <person name="Larimer J."/>
            <person name="McCowan C."/>
            <person name="Montmayeur A."/>
            <person name="Murphy C."/>
            <person name="Neiman D."/>
            <person name="Pearson M."/>
            <person name="Priest M."/>
            <person name="Roberts A."/>
            <person name="Saif S."/>
            <person name="Shea T."/>
            <person name="Sisk P."/>
            <person name="Sykes S."/>
            <person name="Wortman J."/>
            <person name="Nusbaum C."/>
            <person name="Birren B."/>
        </authorList>
    </citation>
    <scope>NUCLEOTIDE SEQUENCE [LARGE SCALE GENOMIC DNA]</scope>
    <source>
        <strain evidence="2">race PST-78</strain>
    </source>
</reference>
<name>A0A0L0VHP3_9BASI</name>
<gene>
    <name evidence="1" type="ORF">PSTG_07938</name>
</gene>
<protein>
    <submittedName>
        <fullName evidence="1">Uncharacterized protein</fullName>
    </submittedName>
</protein>
<dbReference type="EMBL" id="AJIL01000053">
    <property type="protein sequence ID" value="KNE98751.1"/>
    <property type="molecule type" value="Genomic_DNA"/>
</dbReference>
<sequence>MDSIVIIQQPKAPRLKMAPCYEQEYLAEIPQILDTRTCTRTLCGGGAQVLGASTCGGAHCYGAAKSKDPEGCESLN</sequence>
<comment type="caution">
    <text evidence="1">The sequence shown here is derived from an EMBL/GenBank/DDBJ whole genome shotgun (WGS) entry which is preliminary data.</text>
</comment>